<gene>
    <name evidence="1" type="ORF">ACFPIH_03415</name>
</gene>
<dbReference type="EMBL" id="JBHSFK010000002">
    <property type="protein sequence ID" value="MFC4498581.1"/>
    <property type="molecule type" value="Genomic_DNA"/>
</dbReference>
<sequence length="171" mass="19802">MTQIRLLLCKDCHSTEVLPHYEGDPRGDTVLEYAVAKHQYPNGERHFGRLYPVQGVDEDRWHSDSSAREEILKRVWQEEGATGMEPWVYQAVDTLKDDAMKCWRGRGRPETCSDFHSDKKLLTPPTAGDRKAEGLPKWDKSNPAGQRYLCDYCPIRSVNEQKVRHRLGLYE</sequence>
<reference evidence="2" key="1">
    <citation type="journal article" date="2019" name="Int. J. Syst. Evol. Microbiol.">
        <title>The Global Catalogue of Microorganisms (GCM) 10K type strain sequencing project: providing services to taxonomists for standard genome sequencing and annotation.</title>
        <authorList>
            <consortium name="The Broad Institute Genomics Platform"/>
            <consortium name="The Broad Institute Genome Sequencing Center for Infectious Disease"/>
            <person name="Wu L."/>
            <person name="Ma J."/>
        </authorList>
    </citation>
    <scope>NUCLEOTIDE SEQUENCE [LARGE SCALE GENOMIC DNA]</scope>
    <source>
        <strain evidence="2">CGMCC 4.7177</strain>
    </source>
</reference>
<evidence type="ECO:0000313" key="1">
    <source>
        <dbReference type="EMBL" id="MFC4498581.1"/>
    </source>
</evidence>
<comment type="caution">
    <text evidence="1">The sequence shown here is derived from an EMBL/GenBank/DDBJ whole genome shotgun (WGS) entry which is preliminary data.</text>
</comment>
<dbReference type="RefSeq" id="WP_361941924.1">
    <property type="nucleotide sequence ID" value="NZ_JBHSFK010000002.1"/>
</dbReference>
<dbReference type="Proteomes" id="UP001595839">
    <property type="component" value="Unassembled WGS sequence"/>
</dbReference>
<accession>A0ABV9ALX1</accession>
<keyword evidence="2" id="KW-1185">Reference proteome</keyword>
<proteinExistence type="predicted"/>
<name>A0ABV9ALX1_9ACTN</name>
<organism evidence="1 2">
    <name type="scientific">Streptomyces vulcanius</name>
    <dbReference type="NCBI Taxonomy" id="1441876"/>
    <lineage>
        <taxon>Bacteria</taxon>
        <taxon>Bacillati</taxon>
        <taxon>Actinomycetota</taxon>
        <taxon>Actinomycetes</taxon>
        <taxon>Kitasatosporales</taxon>
        <taxon>Streptomycetaceae</taxon>
        <taxon>Streptomyces</taxon>
    </lineage>
</organism>
<protein>
    <submittedName>
        <fullName evidence="1">Uncharacterized protein</fullName>
    </submittedName>
</protein>
<evidence type="ECO:0000313" key="2">
    <source>
        <dbReference type="Proteomes" id="UP001595839"/>
    </source>
</evidence>